<feature type="compositionally biased region" description="Polar residues" evidence="1">
    <location>
        <begin position="179"/>
        <end position="194"/>
    </location>
</feature>
<feature type="compositionally biased region" description="Low complexity" evidence="1">
    <location>
        <begin position="217"/>
        <end position="228"/>
    </location>
</feature>
<reference evidence="3" key="1">
    <citation type="journal article" date="2017" name="Genome Biol.">
        <title>Comparative genomics reveals high biological diversity and specific adaptations in the industrially and medically important fungal genus Aspergillus.</title>
        <authorList>
            <person name="de Vries R.P."/>
            <person name="Riley R."/>
            <person name="Wiebenga A."/>
            <person name="Aguilar-Osorio G."/>
            <person name="Amillis S."/>
            <person name="Uchima C.A."/>
            <person name="Anderluh G."/>
            <person name="Asadollahi M."/>
            <person name="Askin M."/>
            <person name="Barry K."/>
            <person name="Battaglia E."/>
            <person name="Bayram O."/>
            <person name="Benocci T."/>
            <person name="Braus-Stromeyer S.A."/>
            <person name="Caldana C."/>
            <person name="Canovas D."/>
            <person name="Cerqueira G.C."/>
            <person name="Chen F."/>
            <person name="Chen W."/>
            <person name="Choi C."/>
            <person name="Clum A."/>
            <person name="Dos Santos R.A."/>
            <person name="Damasio A.R."/>
            <person name="Diallinas G."/>
            <person name="Emri T."/>
            <person name="Fekete E."/>
            <person name="Flipphi M."/>
            <person name="Freyberg S."/>
            <person name="Gallo A."/>
            <person name="Gournas C."/>
            <person name="Habgood R."/>
            <person name="Hainaut M."/>
            <person name="Harispe M.L."/>
            <person name="Henrissat B."/>
            <person name="Hilden K.S."/>
            <person name="Hope R."/>
            <person name="Hossain A."/>
            <person name="Karabika E."/>
            <person name="Karaffa L."/>
            <person name="Karanyi Z."/>
            <person name="Krasevec N."/>
            <person name="Kuo A."/>
            <person name="Kusch H."/>
            <person name="LaButti K."/>
            <person name="Lagendijk E.L."/>
            <person name="Lapidus A."/>
            <person name="Levasseur A."/>
            <person name="Lindquist E."/>
            <person name="Lipzen A."/>
            <person name="Logrieco A.F."/>
            <person name="MacCabe A."/>
            <person name="Maekelae M.R."/>
            <person name="Malavazi I."/>
            <person name="Melin P."/>
            <person name="Meyer V."/>
            <person name="Mielnichuk N."/>
            <person name="Miskei M."/>
            <person name="Molnar A.P."/>
            <person name="Mule G."/>
            <person name="Ngan C.Y."/>
            <person name="Orejas M."/>
            <person name="Orosz E."/>
            <person name="Ouedraogo J.P."/>
            <person name="Overkamp K.M."/>
            <person name="Park H.-S."/>
            <person name="Perrone G."/>
            <person name="Piumi F."/>
            <person name="Punt P.J."/>
            <person name="Ram A.F."/>
            <person name="Ramon A."/>
            <person name="Rauscher S."/>
            <person name="Record E."/>
            <person name="Riano-Pachon D.M."/>
            <person name="Robert V."/>
            <person name="Roehrig J."/>
            <person name="Ruller R."/>
            <person name="Salamov A."/>
            <person name="Salih N.S."/>
            <person name="Samson R.A."/>
            <person name="Sandor E."/>
            <person name="Sanguinetti M."/>
            <person name="Schuetze T."/>
            <person name="Sepcic K."/>
            <person name="Shelest E."/>
            <person name="Sherlock G."/>
            <person name="Sophianopoulou V."/>
            <person name="Squina F.M."/>
            <person name="Sun H."/>
            <person name="Susca A."/>
            <person name="Todd R.B."/>
            <person name="Tsang A."/>
            <person name="Unkles S.E."/>
            <person name="van de Wiele N."/>
            <person name="van Rossen-Uffink D."/>
            <person name="Oliveira J.V."/>
            <person name="Vesth T.C."/>
            <person name="Visser J."/>
            <person name="Yu J.-H."/>
            <person name="Zhou M."/>
            <person name="Andersen M.R."/>
            <person name="Archer D.B."/>
            <person name="Baker S.E."/>
            <person name="Benoit I."/>
            <person name="Brakhage A.A."/>
            <person name="Braus G.H."/>
            <person name="Fischer R."/>
            <person name="Frisvad J.C."/>
            <person name="Goldman G.H."/>
            <person name="Houbraken J."/>
            <person name="Oakley B."/>
            <person name="Pocsi I."/>
            <person name="Scazzocchio C."/>
            <person name="Seiboth B."/>
            <person name="vanKuyk P.A."/>
            <person name="Wortman J."/>
            <person name="Dyer P.S."/>
            <person name="Grigoriev I.V."/>
        </authorList>
    </citation>
    <scope>NUCLEOTIDE SEQUENCE [LARGE SCALE GENOMIC DNA]</scope>
    <source>
        <strain evidence="3">DTO 134E9</strain>
    </source>
</reference>
<protein>
    <submittedName>
        <fullName evidence="2">Uncharacterized protein</fullName>
    </submittedName>
</protein>
<accession>A0A1L9S1H0</accession>
<evidence type="ECO:0000256" key="1">
    <source>
        <dbReference type="SAM" id="MobiDB-lite"/>
    </source>
</evidence>
<feature type="compositionally biased region" description="Polar residues" evidence="1">
    <location>
        <begin position="54"/>
        <end position="67"/>
    </location>
</feature>
<dbReference type="Proteomes" id="UP000184383">
    <property type="component" value="Unassembled WGS sequence"/>
</dbReference>
<proteinExistence type="predicted"/>
<dbReference type="EMBL" id="KV878209">
    <property type="protein sequence ID" value="OJJ40998.1"/>
    <property type="molecule type" value="Genomic_DNA"/>
</dbReference>
<feature type="region of interest" description="Disordered" evidence="1">
    <location>
        <begin position="105"/>
        <end position="272"/>
    </location>
</feature>
<name>A0A1L9S1H0_ASPWE</name>
<evidence type="ECO:0000313" key="2">
    <source>
        <dbReference type="EMBL" id="OJJ40998.1"/>
    </source>
</evidence>
<keyword evidence="3" id="KW-1185">Reference proteome</keyword>
<feature type="compositionally biased region" description="Basic residues" evidence="1">
    <location>
        <begin position="1"/>
        <end position="13"/>
    </location>
</feature>
<feature type="region of interest" description="Disordered" evidence="1">
    <location>
        <begin position="1"/>
        <end position="91"/>
    </location>
</feature>
<feature type="compositionally biased region" description="Basic and acidic residues" evidence="1">
    <location>
        <begin position="156"/>
        <end position="173"/>
    </location>
</feature>
<sequence>MAAFMRRFRRKRKVSSEMHNRWGDLSISSPNEGSWCDQPSITVTPDVSPEPRWRNSSLSSLDRQNASPRAGDMLRPKTAGERTVSIDSAMSMPVGHYDANVQRRFKRKQKQPGQGLGISDHKDGGSWGNSTLDESSDDEAEDTSSIPAASGSLKGRRSESIRDTRLDEADYTHRASKSPPLSVTSRMRHSLQSNTTATTTLTEPSVSMPGTASSKHTSFTSSTPSGTSEDPRLLYNAAYQEKKNAHRSNNKHRVSESTQRHELVPSYDDLYG</sequence>
<dbReference type="OrthoDB" id="4356069at2759"/>
<gene>
    <name evidence="2" type="ORF">ASPWEDRAFT_146166</name>
</gene>
<dbReference type="AlphaFoldDB" id="A0A1L9S1H0"/>
<feature type="compositionally biased region" description="Basic and acidic residues" evidence="1">
    <location>
        <begin position="253"/>
        <end position="263"/>
    </location>
</feature>
<dbReference type="RefSeq" id="XP_040694674.1">
    <property type="nucleotide sequence ID" value="XM_040829498.1"/>
</dbReference>
<dbReference type="VEuPathDB" id="FungiDB:ASPWEDRAFT_146166"/>
<feature type="compositionally biased region" description="Polar residues" evidence="1">
    <location>
        <begin position="203"/>
        <end position="216"/>
    </location>
</feature>
<organism evidence="2 3">
    <name type="scientific">Aspergillus wentii DTO 134E9</name>
    <dbReference type="NCBI Taxonomy" id="1073089"/>
    <lineage>
        <taxon>Eukaryota</taxon>
        <taxon>Fungi</taxon>
        <taxon>Dikarya</taxon>
        <taxon>Ascomycota</taxon>
        <taxon>Pezizomycotina</taxon>
        <taxon>Eurotiomycetes</taxon>
        <taxon>Eurotiomycetidae</taxon>
        <taxon>Eurotiales</taxon>
        <taxon>Aspergillaceae</taxon>
        <taxon>Aspergillus</taxon>
        <taxon>Aspergillus subgen. Cremei</taxon>
    </lineage>
</organism>
<evidence type="ECO:0000313" key="3">
    <source>
        <dbReference type="Proteomes" id="UP000184383"/>
    </source>
</evidence>
<feature type="compositionally biased region" description="Polar residues" evidence="1">
    <location>
        <begin position="26"/>
        <end position="45"/>
    </location>
</feature>
<dbReference type="GeneID" id="63745346"/>